<evidence type="ECO:0000256" key="2">
    <source>
        <dbReference type="ARBA" id="ARBA00022630"/>
    </source>
</evidence>
<sequence>MTNPTLATLLAHRSIRRFTDQKLTPEEITTLVTAAQHAPTSTFSQQYSILSVTDPAKLAALGDLTGHHWLEQAGHYFIFLVDQYRNQELAPKTITTATNLHSTDKLLAGIFDATIATEAVVTAGESLGLGSTIMGSILNDVPRLIQLFELPELTFPVLGLAIGHPAEQPEHKPRLPQKLMHFENTYHPVTAADPQVVAYDALLKRYYQQRTTNQREETFTHHLATELSRDPQQRAGILAALQQQGFLQE</sequence>
<evidence type="ECO:0000256" key="1">
    <source>
        <dbReference type="ARBA" id="ARBA00008366"/>
    </source>
</evidence>
<dbReference type="RefSeq" id="WP_057804426.1">
    <property type="nucleotide sequence ID" value="NZ_AZDV01000027.1"/>
</dbReference>
<reference evidence="7 8" key="1">
    <citation type="journal article" date="2015" name="Genome Announc.">
        <title>Expanding the biotechnology potential of lactobacilli through comparative genomics of 213 strains and associated genera.</title>
        <authorList>
            <person name="Sun Z."/>
            <person name="Harris H.M."/>
            <person name="McCann A."/>
            <person name="Guo C."/>
            <person name="Argimon S."/>
            <person name="Zhang W."/>
            <person name="Yang X."/>
            <person name="Jeffery I.B."/>
            <person name="Cooney J.C."/>
            <person name="Kagawa T.F."/>
            <person name="Liu W."/>
            <person name="Song Y."/>
            <person name="Salvetti E."/>
            <person name="Wrobel A."/>
            <person name="Rasinkangas P."/>
            <person name="Parkhill J."/>
            <person name="Rea M.C."/>
            <person name="O'Sullivan O."/>
            <person name="Ritari J."/>
            <person name="Douillard F.P."/>
            <person name="Paul Ross R."/>
            <person name="Yang R."/>
            <person name="Briner A.E."/>
            <person name="Felis G.E."/>
            <person name="de Vos W.M."/>
            <person name="Barrangou R."/>
            <person name="Klaenhammer T.R."/>
            <person name="Caufield P.W."/>
            <person name="Cui Y."/>
            <person name="Zhang H."/>
            <person name="O'Toole P.W."/>
        </authorList>
    </citation>
    <scope>NUCLEOTIDE SEQUENCE [LARGE SCALE GENOMIC DNA]</scope>
    <source>
        <strain evidence="7 8">DSM 19394</strain>
    </source>
</reference>
<dbReference type="InterPro" id="IPR000415">
    <property type="entry name" value="Nitroreductase-like"/>
</dbReference>
<dbReference type="Proteomes" id="UP000051955">
    <property type="component" value="Unassembled WGS sequence"/>
</dbReference>
<comment type="similarity">
    <text evidence="1 5">Belongs to the flavin oxidoreductase frp family.</text>
</comment>
<keyword evidence="8" id="KW-1185">Reference proteome</keyword>
<evidence type="ECO:0000313" key="7">
    <source>
        <dbReference type="EMBL" id="KRK94170.1"/>
    </source>
</evidence>
<evidence type="ECO:0000259" key="6">
    <source>
        <dbReference type="Pfam" id="PF00881"/>
    </source>
</evidence>
<dbReference type="OrthoDB" id="9775805at2"/>
<dbReference type="InterPro" id="IPR016446">
    <property type="entry name" value="Flavin_OxRdtase_Frp"/>
</dbReference>
<keyword evidence="4 5" id="KW-0560">Oxidoreductase</keyword>
<dbReference type="STRING" id="1423715.FD25_GL000991"/>
<keyword evidence="2 5" id="KW-0285">Flavoprotein</keyword>
<dbReference type="Gene3D" id="3.40.109.10">
    <property type="entry name" value="NADH Oxidase"/>
    <property type="match status" value="1"/>
</dbReference>
<evidence type="ECO:0000256" key="3">
    <source>
        <dbReference type="ARBA" id="ARBA00022643"/>
    </source>
</evidence>
<accession>A0A0R1LPM7</accession>
<comment type="caution">
    <text evidence="7">The sequence shown here is derived from an EMBL/GenBank/DDBJ whole genome shotgun (WGS) entry which is preliminary data.</text>
</comment>
<dbReference type="AlphaFoldDB" id="A0A0R1LPM7"/>
<dbReference type="PATRIC" id="fig|1423715.3.peg.1020"/>
<dbReference type="Pfam" id="PF00881">
    <property type="entry name" value="Nitroreductase"/>
    <property type="match status" value="1"/>
</dbReference>
<dbReference type="EMBL" id="AZDV01000027">
    <property type="protein sequence ID" value="KRK94170.1"/>
    <property type="molecule type" value="Genomic_DNA"/>
</dbReference>
<feature type="domain" description="Nitroreductase" evidence="6">
    <location>
        <begin position="11"/>
        <end position="164"/>
    </location>
</feature>
<evidence type="ECO:0000256" key="5">
    <source>
        <dbReference type="PIRNR" id="PIRNR005426"/>
    </source>
</evidence>
<dbReference type="CDD" id="cd02146">
    <property type="entry name" value="NfsA-like"/>
    <property type="match status" value="1"/>
</dbReference>
<keyword evidence="3 5" id="KW-0288">FMN</keyword>
<organism evidence="7 8">
    <name type="scientific">Levilactobacillus acidifarinae DSM 19394 = JCM 15949</name>
    <dbReference type="NCBI Taxonomy" id="1423715"/>
    <lineage>
        <taxon>Bacteria</taxon>
        <taxon>Bacillati</taxon>
        <taxon>Bacillota</taxon>
        <taxon>Bacilli</taxon>
        <taxon>Lactobacillales</taxon>
        <taxon>Lactobacillaceae</taxon>
        <taxon>Levilactobacillus</taxon>
    </lineage>
</organism>
<keyword evidence="5" id="KW-0521">NADP</keyword>
<gene>
    <name evidence="7" type="ORF">FD25_GL000991</name>
</gene>
<proteinExistence type="inferred from homology"/>
<evidence type="ECO:0000313" key="8">
    <source>
        <dbReference type="Proteomes" id="UP000051955"/>
    </source>
</evidence>
<dbReference type="PANTHER" id="PTHR43425:SF2">
    <property type="entry name" value="OXYGEN-INSENSITIVE NADPH NITROREDUCTASE"/>
    <property type="match status" value="1"/>
</dbReference>
<dbReference type="PANTHER" id="PTHR43425">
    <property type="entry name" value="OXYGEN-INSENSITIVE NADPH NITROREDUCTASE"/>
    <property type="match status" value="1"/>
</dbReference>
<evidence type="ECO:0000256" key="4">
    <source>
        <dbReference type="ARBA" id="ARBA00023002"/>
    </source>
</evidence>
<dbReference type="SUPFAM" id="SSF55469">
    <property type="entry name" value="FMN-dependent nitroreductase-like"/>
    <property type="match status" value="1"/>
</dbReference>
<protein>
    <submittedName>
        <fullName evidence="7">Nitroreductase</fullName>
    </submittedName>
</protein>
<dbReference type="GO" id="GO:0016491">
    <property type="term" value="F:oxidoreductase activity"/>
    <property type="evidence" value="ECO:0007669"/>
    <property type="project" value="UniProtKB-UniRule"/>
</dbReference>
<dbReference type="PIRSF" id="PIRSF005426">
    <property type="entry name" value="Frp"/>
    <property type="match status" value="1"/>
</dbReference>
<dbReference type="InterPro" id="IPR029479">
    <property type="entry name" value="Nitroreductase"/>
</dbReference>
<name>A0A0R1LPM7_9LACO</name>